<gene>
    <name evidence="4" type="ORF">NEMBOFW57_003064</name>
</gene>
<organism evidence="4 5">
    <name type="scientific">Staphylotrichum longicolle</name>
    <dbReference type="NCBI Taxonomy" id="669026"/>
    <lineage>
        <taxon>Eukaryota</taxon>
        <taxon>Fungi</taxon>
        <taxon>Dikarya</taxon>
        <taxon>Ascomycota</taxon>
        <taxon>Pezizomycotina</taxon>
        <taxon>Sordariomycetes</taxon>
        <taxon>Sordariomycetidae</taxon>
        <taxon>Sordariales</taxon>
        <taxon>Chaetomiaceae</taxon>
        <taxon>Staphylotrichum</taxon>
    </lineage>
</organism>
<feature type="region of interest" description="Disordered" evidence="3">
    <location>
        <begin position="288"/>
        <end position="323"/>
    </location>
</feature>
<protein>
    <recommendedName>
        <fullName evidence="6">Transcription factor domain-containing protein</fullName>
    </recommendedName>
</protein>
<dbReference type="CDD" id="cd12148">
    <property type="entry name" value="fungal_TF_MHR"/>
    <property type="match status" value="1"/>
</dbReference>
<dbReference type="InterPro" id="IPR050613">
    <property type="entry name" value="Sec_Metabolite_Reg"/>
</dbReference>
<comment type="caution">
    <text evidence="4">The sequence shown here is derived from an EMBL/GenBank/DDBJ whole genome shotgun (WGS) entry which is preliminary data.</text>
</comment>
<evidence type="ECO:0000256" key="2">
    <source>
        <dbReference type="ARBA" id="ARBA00023242"/>
    </source>
</evidence>
<evidence type="ECO:0000313" key="4">
    <source>
        <dbReference type="EMBL" id="KAG7293019.1"/>
    </source>
</evidence>
<dbReference type="AlphaFoldDB" id="A0AAD4F5A1"/>
<name>A0AAD4F5A1_9PEZI</name>
<accession>A0AAD4F5A1</accession>
<comment type="subcellular location">
    <subcellularLocation>
        <location evidence="1">Nucleus</location>
    </subcellularLocation>
</comment>
<dbReference type="Proteomes" id="UP001197093">
    <property type="component" value="Unassembled WGS sequence"/>
</dbReference>
<evidence type="ECO:0000313" key="5">
    <source>
        <dbReference type="Proteomes" id="UP001197093"/>
    </source>
</evidence>
<dbReference type="PANTHER" id="PTHR31001">
    <property type="entry name" value="UNCHARACTERIZED TRANSCRIPTIONAL REGULATORY PROTEIN"/>
    <property type="match status" value="1"/>
</dbReference>
<sequence length="337" mass="38882">MAECMGLHRDGSAYGLSPLETQVRRLVWHQLCFLDIRTCEAQGPKPAIRREDYDTKMPLNCEEDELAPQTLVRPAPAETYTTILLSIMRFEFNEMMRNIWTDRRKLEMRKTTLTAMLSRVENFRKRMLEKYNRLLDDRVPIQKYSKLVMQLLIFRLHVMVLHPYHSNTANPLPDKLSGLLVTSGVLIIEIAIRLESNPMFRDWAWYLGAYQQYQIALLLATEIYYRPTHREAERIWPCLDWVFQLDPNVPREQKILQILTEIMSKTNLYMGLRKMVFTGVTNGEALWSLPRSNNGPGSPENSSDGGSVVGQSQRHGSIAGPAAPLPMVNVMEGLDWD</sequence>
<feature type="compositionally biased region" description="Low complexity" evidence="3">
    <location>
        <begin position="290"/>
        <end position="313"/>
    </location>
</feature>
<evidence type="ECO:0008006" key="6">
    <source>
        <dbReference type="Google" id="ProtNLM"/>
    </source>
</evidence>
<keyword evidence="5" id="KW-1185">Reference proteome</keyword>
<evidence type="ECO:0000256" key="1">
    <source>
        <dbReference type="ARBA" id="ARBA00004123"/>
    </source>
</evidence>
<proteinExistence type="predicted"/>
<reference evidence="4" key="1">
    <citation type="submission" date="2023-02" db="EMBL/GenBank/DDBJ databases">
        <authorList>
            <person name="Palmer J.M."/>
        </authorList>
    </citation>
    <scope>NUCLEOTIDE SEQUENCE</scope>
    <source>
        <strain evidence="4">FW57</strain>
    </source>
</reference>
<evidence type="ECO:0000256" key="3">
    <source>
        <dbReference type="SAM" id="MobiDB-lite"/>
    </source>
</evidence>
<dbReference type="PANTHER" id="PTHR31001:SF40">
    <property type="entry name" value="ZN(II)2CYS6 TRANSCRIPTION FACTOR (EUROFUNG)"/>
    <property type="match status" value="1"/>
</dbReference>
<dbReference type="EMBL" id="JAHCVI010000001">
    <property type="protein sequence ID" value="KAG7293019.1"/>
    <property type="molecule type" value="Genomic_DNA"/>
</dbReference>
<dbReference type="GO" id="GO:0005634">
    <property type="term" value="C:nucleus"/>
    <property type="evidence" value="ECO:0007669"/>
    <property type="project" value="UniProtKB-SubCell"/>
</dbReference>
<keyword evidence="2" id="KW-0539">Nucleus</keyword>